<dbReference type="CDD" id="cd07185">
    <property type="entry name" value="OmpA_C-like"/>
    <property type="match status" value="1"/>
</dbReference>
<sequence>MATNPNAYLDEDEGVALRLVGILVVLVLCLAIGIGVYKSRPAKPPALAGADEVAAIVVENGVVKFFFATASAELAEGADAALSALMQSLAEGRSVVISGYHDASGDAALNADLARRRAEAVRDALLRLGVAEAALALQKPALSTGSGTPREARRVEVLIR</sequence>
<dbReference type="InterPro" id="IPR036737">
    <property type="entry name" value="OmpA-like_sf"/>
</dbReference>
<keyword evidence="2" id="KW-1133">Transmembrane helix</keyword>
<gene>
    <name evidence="4" type="ORF">QWJ38_13180</name>
</gene>
<proteinExistence type="predicted"/>
<organism evidence="4 5">
    <name type="scientific">Roseateles violae</name>
    <dbReference type="NCBI Taxonomy" id="3058042"/>
    <lineage>
        <taxon>Bacteria</taxon>
        <taxon>Pseudomonadati</taxon>
        <taxon>Pseudomonadota</taxon>
        <taxon>Betaproteobacteria</taxon>
        <taxon>Burkholderiales</taxon>
        <taxon>Sphaerotilaceae</taxon>
        <taxon>Roseateles</taxon>
    </lineage>
</organism>
<evidence type="ECO:0000256" key="1">
    <source>
        <dbReference type="PROSITE-ProRule" id="PRU00473"/>
    </source>
</evidence>
<dbReference type="Pfam" id="PF00691">
    <property type="entry name" value="OmpA"/>
    <property type="match status" value="1"/>
</dbReference>
<keyword evidence="5" id="KW-1185">Reference proteome</keyword>
<keyword evidence="1 2" id="KW-0472">Membrane</keyword>
<protein>
    <submittedName>
        <fullName evidence="4">OmpA family protein</fullName>
    </submittedName>
</protein>
<evidence type="ECO:0000313" key="4">
    <source>
        <dbReference type="EMBL" id="MDN3921239.1"/>
    </source>
</evidence>
<dbReference type="RefSeq" id="WP_290359540.1">
    <property type="nucleotide sequence ID" value="NZ_JAUHHC010000003.1"/>
</dbReference>
<dbReference type="InterPro" id="IPR006665">
    <property type="entry name" value="OmpA-like"/>
</dbReference>
<reference evidence="4 5" key="1">
    <citation type="submission" date="2023-06" db="EMBL/GenBank/DDBJ databases">
        <title>Pelomonas sp. PFR6 16S ribosomal RNA gene Genome sequencing and assembly.</title>
        <authorList>
            <person name="Woo H."/>
        </authorList>
    </citation>
    <scope>NUCLEOTIDE SEQUENCE [LARGE SCALE GENOMIC DNA]</scope>
    <source>
        <strain evidence="4 5">PFR6</strain>
    </source>
</reference>
<dbReference type="Proteomes" id="UP001228044">
    <property type="component" value="Unassembled WGS sequence"/>
</dbReference>
<accession>A0ABT8DX86</accession>
<evidence type="ECO:0000259" key="3">
    <source>
        <dbReference type="PROSITE" id="PS51123"/>
    </source>
</evidence>
<comment type="caution">
    <text evidence="4">The sequence shown here is derived from an EMBL/GenBank/DDBJ whole genome shotgun (WGS) entry which is preliminary data.</text>
</comment>
<dbReference type="PROSITE" id="PS51123">
    <property type="entry name" value="OMPA_2"/>
    <property type="match status" value="1"/>
</dbReference>
<name>A0ABT8DX86_9BURK</name>
<dbReference type="SUPFAM" id="SSF103088">
    <property type="entry name" value="OmpA-like"/>
    <property type="match status" value="1"/>
</dbReference>
<dbReference type="EMBL" id="JAUHHC010000003">
    <property type="protein sequence ID" value="MDN3921239.1"/>
    <property type="molecule type" value="Genomic_DNA"/>
</dbReference>
<feature type="domain" description="OmpA-like" evidence="3">
    <location>
        <begin position="54"/>
        <end position="160"/>
    </location>
</feature>
<evidence type="ECO:0000256" key="2">
    <source>
        <dbReference type="SAM" id="Phobius"/>
    </source>
</evidence>
<keyword evidence="2" id="KW-0812">Transmembrane</keyword>
<feature type="transmembrane region" description="Helical" evidence="2">
    <location>
        <begin position="15"/>
        <end position="37"/>
    </location>
</feature>
<evidence type="ECO:0000313" key="5">
    <source>
        <dbReference type="Proteomes" id="UP001228044"/>
    </source>
</evidence>
<dbReference type="Gene3D" id="3.30.1330.60">
    <property type="entry name" value="OmpA-like domain"/>
    <property type="match status" value="1"/>
</dbReference>